<dbReference type="InterPro" id="IPR019757">
    <property type="entry name" value="Pept_S26A_signal_pept_1_Lys-AS"/>
</dbReference>
<reference evidence="11 12" key="1">
    <citation type="submission" date="2019-03" db="EMBL/GenBank/DDBJ databases">
        <title>Nitrincola sp. nov. isolated from an Indian soda lake.</title>
        <authorList>
            <person name="Joshi A."/>
            <person name="Thite S.V."/>
            <person name="Joseph N."/>
            <person name="Dhotre D."/>
            <person name="Moorthy M."/>
            <person name="Shouche Y.S."/>
        </authorList>
    </citation>
    <scope>NUCLEOTIDE SEQUENCE [LARGE SCALE GENOMIC DNA]</scope>
    <source>
        <strain evidence="11 12">MEB193</strain>
    </source>
</reference>
<dbReference type="GO" id="GO:0006465">
    <property type="term" value="P:signal peptide processing"/>
    <property type="evidence" value="ECO:0007669"/>
    <property type="project" value="InterPro"/>
</dbReference>
<evidence type="ECO:0000313" key="11">
    <source>
        <dbReference type="EMBL" id="KAA0873824.1"/>
    </source>
</evidence>
<dbReference type="PROSITE" id="PS00501">
    <property type="entry name" value="SPASE_I_1"/>
    <property type="match status" value="1"/>
</dbReference>
<gene>
    <name evidence="11" type="primary">lepB</name>
    <name evidence="11" type="ORF">E1H14_10725</name>
</gene>
<evidence type="ECO:0000256" key="3">
    <source>
        <dbReference type="ARBA" id="ARBA00013208"/>
    </source>
</evidence>
<evidence type="ECO:0000259" key="10">
    <source>
        <dbReference type="Pfam" id="PF10502"/>
    </source>
</evidence>
<keyword evidence="5 8" id="KW-0645">Protease</keyword>
<dbReference type="GO" id="GO:0016020">
    <property type="term" value="C:membrane"/>
    <property type="evidence" value="ECO:0007669"/>
    <property type="project" value="UniProtKB-SubCell"/>
</dbReference>
<feature type="active site" evidence="7">
    <location>
        <position position="91"/>
    </location>
</feature>
<dbReference type="InterPro" id="IPR036286">
    <property type="entry name" value="LexA/Signal_pep-like_sf"/>
</dbReference>
<sequence>MDFDFSLILVLATLVTGVLWGVDHLFFRPGRLNKLEQAQAQTQEPLTEPVKEALLRQPGWADVSRSMFPVLAVVLVLRSFVFEPFQIPSGSMLPTLQIGDFILVNKYHYGLRLPVTHTKILSLNEPERGEVAVFRYPQQPSINYIKRVIGLPGDVISYHNKTLFVNGEAVPAALISGLPPHSPEVLLLSETLGEHRYQVYQDLGRPAMSAQWVVPEGHYFFVGDNRDNSNDSRYWGYVSEQLLVGKAVAVWMHWDNFFSLPDFSIIRWIK</sequence>
<evidence type="ECO:0000256" key="6">
    <source>
        <dbReference type="ARBA" id="ARBA00022801"/>
    </source>
</evidence>
<comment type="subcellular location">
    <subcellularLocation>
        <location evidence="9">Membrane</location>
        <topology evidence="9">Multi-pass membrane protein</topology>
    </subcellularLocation>
</comment>
<feature type="domain" description="Peptidase S26" evidence="10">
    <location>
        <begin position="62"/>
        <end position="251"/>
    </location>
</feature>
<dbReference type="EMBL" id="SMRS01000008">
    <property type="protein sequence ID" value="KAA0873824.1"/>
    <property type="molecule type" value="Genomic_DNA"/>
</dbReference>
<evidence type="ECO:0000313" key="12">
    <source>
        <dbReference type="Proteomes" id="UP000325302"/>
    </source>
</evidence>
<protein>
    <recommendedName>
        <fullName evidence="4 8">Signal peptidase I</fullName>
        <ecNumber evidence="3 8">3.4.21.89</ecNumber>
    </recommendedName>
</protein>
<evidence type="ECO:0000256" key="7">
    <source>
        <dbReference type="PIRSR" id="PIRSR600223-1"/>
    </source>
</evidence>
<dbReference type="Proteomes" id="UP000325302">
    <property type="component" value="Unassembled WGS sequence"/>
</dbReference>
<dbReference type="PANTHER" id="PTHR43390">
    <property type="entry name" value="SIGNAL PEPTIDASE I"/>
    <property type="match status" value="1"/>
</dbReference>
<organism evidence="11 12">
    <name type="scientific">Nitrincola tapanii</name>
    <dbReference type="NCBI Taxonomy" id="1708751"/>
    <lineage>
        <taxon>Bacteria</taxon>
        <taxon>Pseudomonadati</taxon>
        <taxon>Pseudomonadota</taxon>
        <taxon>Gammaproteobacteria</taxon>
        <taxon>Oceanospirillales</taxon>
        <taxon>Oceanospirillaceae</taxon>
        <taxon>Nitrincola</taxon>
    </lineage>
</organism>
<dbReference type="InterPro" id="IPR019758">
    <property type="entry name" value="Pept_S26A_signal_pept_1_CS"/>
</dbReference>
<dbReference type="AlphaFoldDB" id="A0A5A9W001"/>
<dbReference type="SUPFAM" id="SSF51306">
    <property type="entry name" value="LexA/Signal peptidase"/>
    <property type="match status" value="1"/>
</dbReference>
<evidence type="ECO:0000256" key="9">
    <source>
        <dbReference type="RuleBase" id="RU362042"/>
    </source>
</evidence>
<dbReference type="NCBIfam" id="TIGR02227">
    <property type="entry name" value="sigpep_I_bact"/>
    <property type="match status" value="1"/>
</dbReference>
<dbReference type="PROSITE" id="PS00760">
    <property type="entry name" value="SPASE_I_2"/>
    <property type="match status" value="1"/>
</dbReference>
<keyword evidence="6 8" id="KW-0378">Hydrolase</keyword>
<comment type="catalytic activity">
    <reaction evidence="1 8">
        <text>Cleavage of hydrophobic, N-terminal signal or leader sequences from secreted and periplasmic proteins.</text>
        <dbReference type="EC" id="3.4.21.89"/>
    </reaction>
</comment>
<dbReference type="InterPro" id="IPR000223">
    <property type="entry name" value="Pept_S26A_signal_pept_1"/>
</dbReference>
<accession>A0A5A9W001</accession>
<dbReference type="PRINTS" id="PR00727">
    <property type="entry name" value="LEADERPTASE"/>
</dbReference>
<evidence type="ECO:0000256" key="4">
    <source>
        <dbReference type="ARBA" id="ARBA00019232"/>
    </source>
</evidence>
<comment type="caution">
    <text evidence="11">The sequence shown here is derived from an EMBL/GenBank/DDBJ whole genome shotgun (WGS) entry which is preliminary data.</text>
</comment>
<evidence type="ECO:0000256" key="2">
    <source>
        <dbReference type="ARBA" id="ARBA00009370"/>
    </source>
</evidence>
<evidence type="ECO:0000256" key="1">
    <source>
        <dbReference type="ARBA" id="ARBA00000677"/>
    </source>
</evidence>
<dbReference type="PROSITE" id="PS00761">
    <property type="entry name" value="SPASE_I_3"/>
    <property type="match status" value="1"/>
</dbReference>
<dbReference type="Pfam" id="PF10502">
    <property type="entry name" value="Peptidase_S26"/>
    <property type="match status" value="1"/>
</dbReference>
<dbReference type="InterPro" id="IPR019533">
    <property type="entry name" value="Peptidase_S26"/>
</dbReference>
<dbReference type="GO" id="GO:0004252">
    <property type="term" value="F:serine-type endopeptidase activity"/>
    <property type="evidence" value="ECO:0007669"/>
    <property type="project" value="InterPro"/>
</dbReference>
<dbReference type="PANTHER" id="PTHR43390:SF1">
    <property type="entry name" value="CHLOROPLAST PROCESSING PEPTIDASE"/>
    <property type="match status" value="1"/>
</dbReference>
<dbReference type="OrthoDB" id="9815782at2"/>
<comment type="similarity">
    <text evidence="2 9">Belongs to the peptidase S26 family.</text>
</comment>
<proteinExistence type="inferred from homology"/>
<dbReference type="InterPro" id="IPR019756">
    <property type="entry name" value="Pept_S26A_signal_pept_1_Ser-AS"/>
</dbReference>
<name>A0A5A9W001_9GAMM</name>
<dbReference type="RefSeq" id="WP_149391478.1">
    <property type="nucleotide sequence ID" value="NZ_SMRS01000008.1"/>
</dbReference>
<evidence type="ECO:0000256" key="8">
    <source>
        <dbReference type="RuleBase" id="RU003993"/>
    </source>
</evidence>
<keyword evidence="12" id="KW-1185">Reference proteome</keyword>
<dbReference type="CDD" id="cd06530">
    <property type="entry name" value="S26_SPase_I"/>
    <property type="match status" value="1"/>
</dbReference>
<dbReference type="Gene3D" id="2.10.109.10">
    <property type="entry name" value="Umud Fragment, subunit A"/>
    <property type="match status" value="1"/>
</dbReference>
<dbReference type="GO" id="GO:0009003">
    <property type="term" value="F:signal peptidase activity"/>
    <property type="evidence" value="ECO:0007669"/>
    <property type="project" value="UniProtKB-EC"/>
</dbReference>
<evidence type="ECO:0000256" key="5">
    <source>
        <dbReference type="ARBA" id="ARBA00022670"/>
    </source>
</evidence>
<feature type="active site" evidence="7">
    <location>
        <position position="146"/>
    </location>
</feature>
<dbReference type="EC" id="3.4.21.89" evidence="3 8"/>